<feature type="signal peptide" evidence="10">
    <location>
        <begin position="1"/>
        <end position="17"/>
    </location>
</feature>
<dbReference type="InterPro" id="IPR017853">
    <property type="entry name" value="GH"/>
</dbReference>
<evidence type="ECO:0000256" key="7">
    <source>
        <dbReference type="ARBA" id="ARBA00023180"/>
    </source>
</evidence>
<evidence type="ECO:0000256" key="1">
    <source>
        <dbReference type="ARBA" id="ARBA00004240"/>
    </source>
</evidence>
<dbReference type="InterPro" id="IPR025887">
    <property type="entry name" value="Glyco_hydro_31_N_dom"/>
</dbReference>
<evidence type="ECO:0000256" key="8">
    <source>
        <dbReference type="ARBA" id="ARBA00023295"/>
    </source>
</evidence>
<dbReference type="InterPro" id="IPR013780">
    <property type="entry name" value="Glyco_hydro_b"/>
</dbReference>
<dbReference type="PROSITE" id="PS00129">
    <property type="entry name" value="GLYCOSYL_HYDROL_F31_1"/>
    <property type="match status" value="1"/>
</dbReference>
<dbReference type="GO" id="GO:0005975">
    <property type="term" value="P:carbohydrate metabolic process"/>
    <property type="evidence" value="ECO:0007669"/>
    <property type="project" value="InterPro"/>
</dbReference>
<name>A0A8J6HIP3_TENMO</name>
<evidence type="ECO:0000313" key="14">
    <source>
        <dbReference type="EMBL" id="KAH0815067.1"/>
    </source>
</evidence>
<evidence type="ECO:0000259" key="11">
    <source>
        <dbReference type="Pfam" id="PF01055"/>
    </source>
</evidence>
<proteinExistence type="inferred from homology"/>
<dbReference type="GO" id="GO:0005783">
    <property type="term" value="C:endoplasmic reticulum"/>
    <property type="evidence" value="ECO:0007669"/>
    <property type="project" value="UniProtKB-SubCell"/>
</dbReference>
<keyword evidence="7" id="KW-0325">Glycoprotein</keyword>
<dbReference type="GO" id="GO:0090599">
    <property type="term" value="F:alpha-glucosidase activity"/>
    <property type="evidence" value="ECO:0007669"/>
    <property type="project" value="TreeGrafter"/>
</dbReference>
<reference evidence="14" key="2">
    <citation type="submission" date="2021-08" db="EMBL/GenBank/DDBJ databases">
        <authorList>
            <person name="Eriksson T."/>
        </authorList>
    </citation>
    <scope>NUCLEOTIDE SEQUENCE</scope>
    <source>
        <strain evidence="14">Stoneville</strain>
        <tissue evidence="14">Whole head</tissue>
    </source>
</reference>
<evidence type="ECO:0000256" key="5">
    <source>
        <dbReference type="ARBA" id="ARBA00022801"/>
    </source>
</evidence>
<evidence type="ECO:0000256" key="2">
    <source>
        <dbReference type="ARBA" id="ARBA00004833"/>
    </source>
</evidence>
<gene>
    <name evidence="14" type="ORF">GEV33_007725</name>
</gene>
<dbReference type="Proteomes" id="UP000719412">
    <property type="component" value="Unassembled WGS sequence"/>
</dbReference>
<comment type="pathway">
    <text evidence="2">Glycan metabolism; N-glycan metabolism.</text>
</comment>
<evidence type="ECO:0000256" key="3">
    <source>
        <dbReference type="ARBA" id="ARBA00007806"/>
    </source>
</evidence>
<evidence type="ECO:0000256" key="6">
    <source>
        <dbReference type="ARBA" id="ARBA00022824"/>
    </source>
</evidence>
<dbReference type="InterPro" id="IPR030458">
    <property type="entry name" value="Glyco_hydro_31_AS"/>
</dbReference>
<dbReference type="Gene3D" id="2.60.40.1760">
    <property type="entry name" value="glycosyl hydrolase (family 31)"/>
    <property type="match status" value="1"/>
</dbReference>
<dbReference type="CDD" id="cd14752">
    <property type="entry name" value="GH31_N"/>
    <property type="match status" value="1"/>
</dbReference>
<keyword evidence="8" id="KW-0326">Glycosidase</keyword>
<dbReference type="Pfam" id="PF01055">
    <property type="entry name" value="Glyco_hydro_31_2nd"/>
    <property type="match status" value="2"/>
</dbReference>
<dbReference type="GO" id="GO:0030246">
    <property type="term" value="F:carbohydrate binding"/>
    <property type="evidence" value="ECO:0007669"/>
    <property type="project" value="InterPro"/>
</dbReference>
<comment type="similarity">
    <text evidence="3">Belongs to the glycosyl hydrolase 31 family.</text>
</comment>
<evidence type="ECO:0000256" key="9">
    <source>
        <dbReference type="ARBA" id="ARBA00042895"/>
    </source>
</evidence>
<organism evidence="14 15">
    <name type="scientific">Tenebrio molitor</name>
    <name type="common">Yellow mealworm beetle</name>
    <dbReference type="NCBI Taxonomy" id="7067"/>
    <lineage>
        <taxon>Eukaryota</taxon>
        <taxon>Metazoa</taxon>
        <taxon>Ecdysozoa</taxon>
        <taxon>Arthropoda</taxon>
        <taxon>Hexapoda</taxon>
        <taxon>Insecta</taxon>
        <taxon>Pterygota</taxon>
        <taxon>Neoptera</taxon>
        <taxon>Endopterygota</taxon>
        <taxon>Coleoptera</taxon>
        <taxon>Polyphaga</taxon>
        <taxon>Cucujiformia</taxon>
        <taxon>Tenebrionidae</taxon>
        <taxon>Tenebrio</taxon>
    </lineage>
</organism>
<comment type="caution">
    <text evidence="14">The sequence shown here is derived from an EMBL/GenBank/DDBJ whole genome shotgun (WGS) entry which is preliminary data.</text>
</comment>
<feature type="domain" description="Glycosyl hydrolase family 31 C-terminal" evidence="13">
    <location>
        <begin position="630"/>
        <end position="720"/>
    </location>
</feature>
<dbReference type="Pfam" id="PF13802">
    <property type="entry name" value="Gal_mutarotas_2"/>
    <property type="match status" value="1"/>
</dbReference>
<dbReference type="PANTHER" id="PTHR22762:SF54">
    <property type="entry name" value="BCDNA.GH04962"/>
    <property type="match status" value="1"/>
</dbReference>
<dbReference type="SUPFAM" id="SSF51445">
    <property type="entry name" value="(Trans)glycosidases"/>
    <property type="match status" value="2"/>
</dbReference>
<keyword evidence="5" id="KW-0378">Hydrolase</keyword>
<dbReference type="AlphaFoldDB" id="A0A8J6HIP3"/>
<sequence length="1188" mass="135810">MWSQVLFLLLSGALVRAADHEVYKNCSRVDVCSQNRELERQDRFKVNPEGAVFGNGLASFQVQNLDETEDFFLNITAIEGNIFRLTFEEKASLRYHIQDVLDGEPTSINFDDVQLSLTSADIIVGNDRVTVNYSPLSVEFYENEVLQFVVEGDRLTLQNEELHHPFTFGVTFPQASYLYGLHEHADHLALRTTEPGGDDPYRVRTMDDTYYELYSTMAMYGAIPALYGHGSTSTSGLFLHNAAELWVEITNQPAGGPGAYFMADSGALDLFVLLGPSVTEVVRQYTYLTGVAHLPPIWTLGYHQCRWGYADQQDVQTVIAELDATDFPVDVIWLDIQHTQDMKFFTWNTENFSDPFAMLQNLSSTNRYLVTLSDPHFKKEEGYFVYDEAIANDYFIKNPDGTPFEDECWPGTSSWMDYLNPDARDYYSSLFLYENWNGTTPALGGIWNDMNEAAIFNDGNEKTFPYDIVHYGGVPNRDIHNMYGYLQTMATHKGLMDRDNGTRRPFILTRAHFAGSQRYSAFWTGDNTAEFGFIPISYSMCLNANLLGFVFCGADVGGFFDEPTEELLQRFYQAGAWLPFFREHANIGSERREPYLYPEEVQKRIREAIKTRYAHLPVWYTLFYEHTRTGDPMIRPIFYHYPEDQDAFQVDDQLLVGSDILVKAVGESEVESVQVYFPGGDDLLWFSAQLDGTFYPGTGFTEIPVTIDRIPVYYRQGSIIATKQTSRPSTTDMKDDDYTLLVFLNDDLTASGTVYIDDNLSFEYRDSMRYNYLSLSTDGTTLLSVSIDESNNEGFDLVIAEIITVNPEKSRDEFLDLKNPYHHFRVTMSTHQGLMARDNGTKRPFVLTRSHFAGTQRYSAIWTGDNTADWGYLSVSYSQCLDANLLGIVFCGADIGGFANDPDVELLQRWYQAGVWLPFYRAHSTSGSMRREPYLFDEEVQQVIRNALQLRYKHLPVWYTLFYEHTRNKDPIIRPLFYHYPQDTDVYRISDHLLVGRDILVRAVAEAGVESVQVYFPGGAEEHWISIDNAEVYDGNGFVNISVTIDAIPVYYRRGSVIVRKETVRLSSDEMANDGYTLYVNLDAYNKATGTVYLDDNTSFNYVDNKEYNYLKIDMEGSDVTLTKVDEDANSNGFDFVIDHVVVNKVIKEPENGSFGRYEQKLYTKDTSQELLKNLKFTFDEPAKIKLT</sequence>
<evidence type="ECO:0000259" key="12">
    <source>
        <dbReference type="Pfam" id="PF13802"/>
    </source>
</evidence>
<comment type="subcellular location">
    <subcellularLocation>
        <location evidence="1">Endoplasmic reticulum</location>
    </subcellularLocation>
</comment>
<evidence type="ECO:0000259" key="13">
    <source>
        <dbReference type="Pfam" id="PF21365"/>
    </source>
</evidence>
<dbReference type="InterPro" id="IPR011013">
    <property type="entry name" value="Gal_mutarotase_sf_dom"/>
</dbReference>
<dbReference type="PANTHER" id="PTHR22762">
    <property type="entry name" value="ALPHA-GLUCOSIDASE"/>
    <property type="match status" value="1"/>
</dbReference>
<dbReference type="SUPFAM" id="SSF51011">
    <property type="entry name" value="Glycosyl hydrolase domain"/>
    <property type="match status" value="2"/>
</dbReference>
<feature type="chain" id="PRO_5035294685" description="Glucosidase II subunit alpha" evidence="10">
    <location>
        <begin position="18"/>
        <end position="1188"/>
    </location>
</feature>
<protein>
    <recommendedName>
        <fullName evidence="9">Glucosidase II subunit alpha</fullName>
    </recommendedName>
</protein>
<dbReference type="InterPro" id="IPR000322">
    <property type="entry name" value="Glyco_hydro_31_TIM"/>
</dbReference>
<feature type="domain" description="Glycoside hydrolase family 31 N-terminal" evidence="12">
    <location>
        <begin position="73"/>
        <end position="248"/>
    </location>
</feature>
<accession>A0A8J6HIP3</accession>
<dbReference type="Gene3D" id="3.20.20.80">
    <property type="entry name" value="Glycosidases"/>
    <property type="match status" value="2"/>
</dbReference>
<dbReference type="Gene3D" id="2.60.40.1180">
    <property type="entry name" value="Golgi alpha-mannosidase II"/>
    <property type="match status" value="3"/>
</dbReference>
<dbReference type="GO" id="GO:0006491">
    <property type="term" value="P:N-glycan processing"/>
    <property type="evidence" value="ECO:0007669"/>
    <property type="project" value="TreeGrafter"/>
</dbReference>
<dbReference type="Pfam" id="PF21365">
    <property type="entry name" value="Glyco_hydro_31_3rd"/>
    <property type="match status" value="2"/>
</dbReference>
<feature type="domain" description="Glycoside hydrolase family 31 TIM barrel" evidence="11">
    <location>
        <begin position="293"/>
        <end position="622"/>
    </location>
</feature>
<dbReference type="EMBL" id="JABDTM020023613">
    <property type="protein sequence ID" value="KAH0815067.1"/>
    <property type="molecule type" value="Genomic_DNA"/>
</dbReference>
<dbReference type="SUPFAM" id="SSF74650">
    <property type="entry name" value="Galactose mutarotase-like"/>
    <property type="match status" value="1"/>
</dbReference>
<evidence type="ECO:0000256" key="10">
    <source>
        <dbReference type="SAM" id="SignalP"/>
    </source>
</evidence>
<evidence type="ECO:0000313" key="15">
    <source>
        <dbReference type="Proteomes" id="UP000719412"/>
    </source>
</evidence>
<feature type="domain" description="Glycosyl hydrolase family 31 C-terminal" evidence="13">
    <location>
        <begin position="970"/>
        <end position="1058"/>
    </location>
</feature>
<dbReference type="CDD" id="cd06603">
    <property type="entry name" value="GH31_GANC_GANAB_alpha"/>
    <property type="match status" value="1"/>
</dbReference>
<keyword evidence="4 10" id="KW-0732">Signal</keyword>
<keyword evidence="6" id="KW-0256">Endoplasmic reticulum</keyword>
<keyword evidence="15" id="KW-1185">Reference proteome</keyword>
<dbReference type="InterPro" id="IPR048395">
    <property type="entry name" value="Glyco_hydro_31_C"/>
</dbReference>
<evidence type="ECO:0000256" key="4">
    <source>
        <dbReference type="ARBA" id="ARBA00022729"/>
    </source>
</evidence>
<reference evidence="14" key="1">
    <citation type="journal article" date="2020" name="J Insects Food Feed">
        <title>The yellow mealworm (Tenebrio molitor) genome: a resource for the emerging insects as food and feed industry.</title>
        <authorList>
            <person name="Eriksson T."/>
            <person name="Andere A."/>
            <person name="Kelstrup H."/>
            <person name="Emery V."/>
            <person name="Picard C."/>
        </authorList>
    </citation>
    <scope>NUCLEOTIDE SEQUENCE</scope>
    <source>
        <strain evidence="14">Stoneville</strain>
        <tissue evidence="14">Whole head</tissue>
    </source>
</reference>
<feature type="domain" description="Glycoside hydrolase family 31 TIM barrel" evidence="11">
    <location>
        <begin position="813"/>
        <end position="961"/>
    </location>
</feature>